<dbReference type="InterPro" id="IPR037525">
    <property type="entry name" value="Velvet_dom"/>
</dbReference>
<feature type="domain" description="Velvet" evidence="5">
    <location>
        <begin position="1"/>
        <end position="111"/>
    </location>
</feature>
<evidence type="ECO:0000313" key="6">
    <source>
        <dbReference type="EMBL" id="BEI91222.1"/>
    </source>
</evidence>
<evidence type="ECO:0000256" key="3">
    <source>
        <dbReference type="ARBA" id="ARBA00023163"/>
    </source>
</evidence>
<dbReference type="InterPro" id="IPR038491">
    <property type="entry name" value="Velvet_dom_sf"/>
</dbReference>
<dbReference type="Pfam" id="PF11754">
    <property type="entry name" value="Velvet"/>
    <property type="match status" value="1"/>
</dbReference>
<name>A0AA48L3E8_9TREE</name>
<dbReference type="InterPro" id="IPR021740">
    <property type="entry name" value="Velvet"/>
</dbReference>
<keyword evidence="7" id="KW-1185">Reference proteome</keyword>
<dbReference type="GO" id="GO:0005634">
    <property type="term" value="C:nucleus"/>
    <property type="evidence" value="ECO:0007669"/>
    <property type="project" value="UniProtKB-SubCell"/>
</dbReference>
<dbReference type="PROSITE" id="PS51821">
    <property type="entry name" value="VELVET"/>
    <property type="match status" value="1"/>
</dbReference>
<protein>
    <recommendedName>
        <fullName evidence="5">Velvet domain-containing protein</fullName>
    </recommendedName>
</protein>
<evidence type="ECO:0000256" key="2">
    <source>
        <dbReference type="ARBA" id="ARBA00023015"/>
    </source>
</evidence>
<dbReference type="RefSeq" id="XP_060456487.1">
    <property type="nucleotide sequence ID" value="XM_060599832.1"/>
</dbReference>
<reference evidence="6" key="1">
    <citation type="journal article" date="2023" name="BMC Genomics">
        <title>Chromosome-level genome assemblies of Cutaneotrichosporon spp. (Trichosporonales, Basidiomycota) reveal imbalanced evolution between nucleotide sequences and chromosome synteny.</title>
        <authorList>
            <person name="Kobayashi Y."/>
            <person name="Kayamori A."/>
            <person name="Aoki K."/>
            <person name="Shiwa Y."/>
            <person name="Matsutani M."/>
            <person name="Fujita N."/>
            <person name="Sugita T."/>
            <person name="Iwasaki W."/>
            <person name="Tanaka N."/>
            <person name="Takashima M."/>
        </authorList>
    </citation>
    <scope>NUCLEOTIDE SEQUENCE</scope>
    <source>
        <strain evidence="6">HIS019</strain>
    </source>
</reference>
<gene>
    <name evidence="6" type="primary">velB</name>
    <name evidence="6" type="ORF">CcaverHIS019_0400420</name>
</gene>
<dbReference type="EMBL" id="AP028215">
    <property type="protein sequence ID" value="BEI91222.1"/>
    <property type="molecule type" value="Genomic_DNA"/>
</dbReference>
<keyword evidence="3" id="KW-0804">Transcription</keyword>
<dbReference type="KEGG" id="ccac:CcaHIS019_0400420"/>
<evidence type="ECO:0000256" key="1">
    <source>
        <dbReference type="ARBA" id="ARBA00004123"/>
    </source>
</evidence>
<dbReference type="Proteomes" id="UP001233271">
    <property type="component" value="Chromosome 4"/>
</dbReference>
<keyword evidence="2" id="KW-0805">Transcription regulation</keyword>
<accession>A0AA48L3E8</accession>
<dbReference type="PANTHER" id="PTHR33572">
    <property type="entry name" value="SPORE DEVELOPMENT REGULATOR VOSA"/>
    <property type="match status" value="1"/>
</dbReference>
<dbReference type="Gene3D" id="2.60.40.3960">
    <property type="entry name" value="Velvet domain"/>
    <property type="match status" value="1"/>
</dbReference>
<dbReference type="AlphaFoldDB" id="A0AA48L3E8"/>
<evidence type="ECO:0000313" key="7">
    <source>
        <dbReference type="Proteomes" id="UP001233271"/>
    </source>
</evidence>
<organism evidence="6 7">
    <name type="scientific">Cutaneotrichosporon cavernicola</name>
    <dbReference type="NCBI Taxonomy" id="279322"/>
    <lineage>
        <taxon>Eukaryota</taxon>
        <taxon>Fungi</taxon>
        <taxon>Dikarya</taxon>
        <taxon>Basidiomycota</taxon>
        <taxon>Agaricomycotina</taxon>
        <taxon>Tremellomycetes</taxon>
        <taxon>Trichosporonales</taxon>
        <taxon>Trichosporonaceae</taxon>
        <taxon>Cutaneotrichosporon</taxon>
    </lineage>
</organism>
<sequence length="127" mass="14054">MSTTSHYSRVLVGSMGAVCQRLKDLNGDPGLFFFAHDLGIRTEGTFSLRFTLVDLTSLAKAEVLKDESTEILARIFSDAFTVYSAKRFPGVLPTTELTQCFADQSVRLPTRQKRVISAMGSSSKRKK</sequence>
<evidence type="ECO:0000256" key="4">
    <source>
        <dbReference type="ARBA" id="ARBA00023242"/>
    </source>
</evidence>
<dbReference type="GeneID" id="85495092"/>
<comment type="subcellular location">
    <subcellularLocation>
        <location evidence="1">Nucleus</location>
    </subcellularLocation>
</comment>
<dbReference type="PANTHER" id="PTHR33572:SF3">
    <property type="entry name" value="VELVET COMPLEX SUBUNIT B"/>
    <property type="match status" value="1"/>
</dbReference>
<proteinExistence type="predicted"/>
<evidence type="ECO:0000259" key="5">
    <source>
        <dbReference type="PROSITE" id="PS51821"/>
    </source>
</evidence>
<keyword evidence="4" id="KW-0539">Nucleus</keyword>